<evidence type="ECO:0000313" key="3">
    <source>
        <dbReference type="Proteomes" id="UP000054018"/>
    </source>
</evidence>
<gene>
    <name evidence="2" type="ORF">PISMIDRAFT_465236</name>
</gene>
<feature type="compositionally biased region" description="Polar residues" evidence="1">
    <location>
        <begin position="99"/>
        <end position="110"/>
    </location>
</feature>
<feature type="compositionally biased region" description="Pro residues" evidence="1">
    <location>
        <begin position="78"/>
        <end position="87"/>
    </location>
</feature>
<protein>
    <submittedName>
        <fullName evidence="2">Uncharacterized protein</fullName>
    </submittedName>
</protein>
<dbReference type="HOGENOM" id="CLU_947030_0_0_1"/>
<feature type="region of interest" description="Disordered" evidence="1">
    <location>
        <begin position="179"/>
        <end position="240"/>
    </location>
</feature>
<dbReference type="Proteomes" id="UP000054018">
    <property type="component" value="Unassembled WGS sequence"/>
</dbReference>
<evidence type="ECO:0000313" key="2">
    <source>
        <dbReference type="EMBL" id="KIK23226.1"/>
    </source>
</evidence>
<reference evidence="2 3" key="1">
    <citation type="submission" date="2014-04" db="EMBL/GenBank/DDBJ databases">
        <authorList>
            <consortium name="DOE Joint Genome Institute"/>
            <person name="Kuo A."/>
            <person name="Kohler A."/>
            <person name="Costa M.D."/>
            <person name="Nagy L.G."/>
            <person name="Floudas D."/>
            <person name="Copeland A."/>
            <person name="Barry K.W."/>
            <person name="Cichocki N."/>
            <person name="Veneault-Fourrey C."/>
            <person name="LaButti K."/>
            <person name="Lindquist E.A."/>
            <person name="Lipzen A."/>
            <person name="Lundell T."/>
            <person name="Morin E."/>
            <person name="Murat C."/>
            <person name="Sun H."/>
            <person name="Tunlid A."/>
            <person name="Henrissat B."/>
            <person name="Grigoriev I.V."/>
            <person name="Hibbett D.S."/>
            <person name="Martin F."/>
            <person name="Nordberg H.P."/>
            <person name="Cantor M.N."/>
            <person name="Hua S.X."/>
        </authorList>
    </citation>
    <scope>NUCLEOTIDE SEQUENCE [LARGE SCALE GENOMIC DNA]</scope>
    <source>
        <strain evidence="2 3">441</strain>
    </source>
</reference>
<keyword evidence="3" id="KW-1185">Reference proteome</keyword>
<dbReference type="EMBL" id="KN833728">
    <property type="protein sequence ID" value="KIK23226.1"/>
    <property type="molecule type" value="Genomic_DNA"/>
</dbReference>
<accession>A0A0C9Z2F5</accession>
<proteinExistence type="predicted"/>
<dbReference type="AlphaFoldDB" id="A0A0C9Z2F5"/>
<dbReference type="STRING" id="765257.A0A0C9Z2F5"/>
<sequence>MSAQDESTTTVTTADALDSAIRVHVSPSQASYFAGEPFTVTITFTNTRTPESSPRARNNGSYNTHRRGAHSISSAPLARPPTSPGIPRPSAGVPLATAATVTSTPSNSRDIPTRKRLIGQQASCNSGINARAGGRDVLEQKRRSLIEKSRSLSVDIPAPDHDLSVGESPGSQYVRAYNEFSDATPGPTPTAASPLPRTSDFQLPPHHPHARKQSLADGQTQFSEVPAPPPPPGLASSSTSTFSLALDPIAESPVTPYPATPATSTHTIFRTILSTWLRSWCTSTPERHLPRLQH</sequence>
<dbReference type="OrthoDB" id="1918at2759"/>
<feature type="compositionally biased region" description="Polar residues" evidence="1">
    <location>
        <begin position="50"/>
        <end position="63"/>
    </location>
</feature>
<organism evidence="2 3">
    <name type="scientific">Pisolithus microcarpus 441</name>
    <dbReference type="NCBI Taxonomy" id="765257"/>
    <lineage>
        <taxon>Eukaryota</taxon>
        <taxon>Fungi</taxon>
        <taxon>Dikarya</taxon>
        <taxon>Basidiomycota</taxon>
        <taxon>Agaricomycotina</taxon>
        <taxon>Agaricomycetes</taxon>
        <taxon>Agaricomycetidae</taxon>
        <taxon>Boletales</taxon>
        <taxon>Sclerodermatineae</taxon>
        <taxon>Pisolithaceae</taxon>
        <taxon>Pisolithus</taxon>
    </lineage>
</organism>
<evidence type="ECO:0000256" key="1">
    <source>
        <dbReference type="SAM" id="MobiDB-lite"/>
    </source>
</evidence>
<feature type="compositionally biased region" description="Low complexity" evidence="1">
    <location>
        <begin position="183"/>
        <end position="196"/>
    </location>
</feature>
<reference evidence="3" key="2">
    <citation type="submission" date="2015-01" db="EMBL/GenBank/DDBJ databases">
        <title>Evolutionary Origins and Diversification of the Mycorrhizal Mutualists.</title>
        <authorList>
            <consortium name="DOE Joint Genome Institute"/>
            <consortium name="Mycorrhizal Genomics Consortium"/>
            <person name="Kohler A."/>
            <person name="Kuo A."/>
            <person name="Nagy L.G."/>
            <person name="Floudas D."/>
            <person name="Copeland A."/>
            <person name="Barry K.W."/>
            <person name="Cichocki N."/>
            <person name="Veneault-Fourrey C."/>
            <person name="LaButti K."/>
            <person name="Lindquist E.A."/>
            <person name="Lipzen A."/>
            <person name="Lundell T."/>
            <person name="Morin E."/>
            <person name="Murat C."/>
            <person name="Riley R."/>
            <person name="Ohm R."/>
            <person name="Sun H."/>
            <person name="Tunlid A."/>
            <person name="Henrissat B."/>
            <person name="Grigoriev I.V."/>
            <person name="Hibbett D.S."/>
            <person name="Martin F."/>
        </authorList>
    </citation>
    <scope>NUCLEOTIDE SEQUENCE [LARGE SCALE GENOMIC DNA]</scope>
    <source>
        <strain evidence="3">441</strain>
    </source>
</reference>
<name>A0A0C9Z2F5_9AGAM</name>
<feature type="region of interest" description="Disordered" evidence="1">
    <location>
        <begin position="44"/>
        <end position="130"/>
    </location>
</feature>